<dbReference type="InterPro" id="IPR043502">
    <property type="entry name" value="DNA/RNA_pol_sf"/>
</dbReference>
<dbReference type="Pfam" id="PF05380">
    <property type="entry name" value="Peptidase_A17"/>
    <property type="match status" value="1"/>
</dbReference>
<dbReference type="SUPFAM" id="SSF56672">
    <property type="entry name" value="DNA/RNA polymerases"/>
    <property type="match status" value="1"/>
</dbReference>
<dbReference type="GO" id="GO:0003676">
    <property type="term" value="F:nucleic acid binding"/>
    <property type="evidence" value="ECO:0007669"/>
    <property type="project" value="InterPro"/>
</dbReference>
<dbReference type="AlphaFoldDB" id="A0A023EZ22"/>
<dbReference type="InterPro" id="IPR036397">
    <property type="entry name" value="RNaseH_sf"/>
</dbReference>
<dbReference type="InterPro" id="IPR012337">
    <property type="entry name" value="RNaseH-like_sf"/>
</dbReference>
<dbReference type="PANTHER" id="PTHR47331:SF1">
    <property type="entry name" value="GAG-LIKE PROTEIN"/>
    <property type="match status" value="1"/>
</dbReference>
<protein>
    <recommendedName>
        <fullName evidence="1">Integrase catalytic domain-containing protein</fullName>
    </recommendedName>
</protein>
<organism evidence="2">
    <name type="scientific">Triatoma infestans</name>
    <name type="common">Assassin bug</name>
    <dbReference type="NCBI Taxonomy" id="30076"/>
    <lineage>
        <taxon>Eukaryota</taxon>
        <taxon>Metazoa</taxon>
        <taxon>Ecdysozoa</taxon>
        <taxon>Arthropoda</taxon>
        <taxon>Hexapoda</taxon>
        <taxon>Insecta</taxon>
        <taxon>Pterygota</taxon>
        <taxon>Neoptera</taxon>
        <taxon>Paraneoptera</taxon>
        <taxon>Hemiptera</taxon>
        <taxon>Heteroptera</taxon>
        <taxon>Panheteroptera</taxon>
        <taxon>Cimicomorpha</taxon>
        <taxon>Reduviidae</taxon>
        <taxon>Triatominae</taxon>
        <taxon>Triatoma</taxon>
    </lineage>
</organism>
<dbReference type="GO" id="GO:0071897">
    <property type="term" value="P:DNA biosynthetic process"/>
    <property type="evidence" value="ECO:0007669"/>
    <property type="project" value="UniProtKB-ARBA"/>
</dbReference>
<evidence type="ECO:0000313" key="2">
    <source>
        <dbReference type="EMBL" id="JAC14455.1"/>
    </source>
</evidence>
<feature type="non-terminal residue" evidence="2">
    <location>
        <position position="1"/>
    </location>
</feature>
<accession>A0A023EZ22</accession>
<dbReference type="GO" id="GO:0042575">
    <property type="term" value="C:DNA polymerase complex"/>
    <property type="evidence" value="ECO:0007669"/>
    <property type="project" value="UniProtKB-ARBA"/>
</dbReference>
<dbReference type="SUPFAM" id="SSF53098">
    <property type="entry name" value="Ribonuclease H-like"/>
    <property type="match status" value="1"/>
</dbReference>
<dbReference type="Pfam" id="PF00665">
    <property type="entry name" value="rve"/>
    <property type="match status" value="1"/>
</dbReference>
<evidence type="ECO:0000259" key="1">
    <source>
        <dbReference type="PROSITE" id="PS50994"/>
    </source>
</evidence>
<dbReference type="InterPro" id="IPR008042">
    <property type="entry name" value="Retrotrans_Pao"/>
</dbReference>
<dbReference type="GO" id="GO:0015074">
    <property type="term" value="P:DNA integration"/>
    <property type="evidence" value="ECO:0007669"/>
    <property type="project" value="InterPro"/>
</dbReference>
<proteinExistence type="evidence at transcript level"/>
<dbReference type="CDD" id="cd01644">
    <property type="entry name" value="RT_pepA17"/>
    <property type="match status" value="1"/>
</dbReference>
<dbReference type="PROSITE" id="PS50994">
    <property type="entry name" value="INTEGRASE"/>
    <property type="match status" value="1"/>
</dbReference>
<dbReference type="EMBL" id="GBBI01004257">
    <property type="protein sequence ID" value="JAC14455.1"/>
    <property type="molecule type" value="mRNA"/>
</dbReference>
<dbReference type="PANTHER" id="PTHR47331">
    <property type="entry name" value="PHD-TYPE DOMAIN-CONTAINING PROTEIN"/>
    <property type="match status" value="1"/>
</dbReference>
<reference evidence="2" key="1">
    <citation type="journal article" date="2014" name="PLoS Negl. Trop. Dis.">
        <title>An updated insight into the Sialotranscriptome of Triatoma infestans: developmental stage and geographic variations.</title>
        <authorList>
            <person name="Schwarz A."/>
            <person name="Medrano-Mercado N."/>
            <person name="Schaub G.A."/>
            <person name="Struchiner C.J."/>
            <person name="Bargues M.D."/>
            <person name="Levy M.Z."/>
            <person name="Ribeiro J.M."/>
        </authorList>
    </citation>
    <scope>NUCLEOTIDE SEQUENCE</scope>
    <source>
        <strain evidence="2">Chile</strain>
        <tissue evidence="2">Salivary glands</tissue>
    </source>
</reference>
<sequence length="1161" mass="132671">IDIIIGAEYIEKYLLNQKITVEDIVLRDSQFGWMATGFVCPGGDKQNSILSHVALHSHAIFSIEDQLRMFWELEEVDVPNIVTREQEECHRHFEDTYQRNENGQFVVRLPLKGCPSSLADNRLAALRSLTKIELSLPEIQTEYHKFIQEYKDLKHLEAVELGNANIGIPYFLPQLLVLRPDKTTTKLRVVFHASSKNRSGKSLNDILKIGPVLQPDLFDIVLRFRQHRIAFCADVEKMYRQVLVHPEDRELQKIYWRRDPAGPLMVCHLNTVTYGTTPASFLATKCLAKLADEAEGKYPGAAKAIRRDFYMDDLVTGADTVKEATSLLKTIHEILSTANFPLRKYMSNSKLLLDSVDEQLIGNADDRKFYNENVSILGVLWKPEKDHLSISLKLKEISPYLTKRIMLAEIARTFHNFGVLSPVTIRAKILLQELWREKVDWDSKVPEALSNKFLKYHQDLFRLKDFFIDRYYFKSATNITTIQLIGFCDASDKAYCAAVYLRATDVHSSIYTSFVCAKTRVAPLKSLTIPRLELQAALLLSKLITKVRNILSLPIQNLFAFTDSTIVLSWLGKTPGTWTAYVANRVSKIQESLPSCWHYVCTKENPADLATRGISSKNFVEQKLWIYGPQFLMLDFESVIKAKSSLNNDVRAMAEAKKTKISKHTVSERLDTLFIDKYSSYTRLISVIGYIRRFIANCRKSECRSKCTNTILLAEEHKQSLFCIIRIVQLSHYSNEILCLQKNQPLSKTSALKSLDPFIDEKNILRVGGRLRKASLSSGKKHPILLPARTNFTRIFVRHVHEKYFHATRTFITGFISAQYWITNGFVNLVKQITRSCITCIRFRGEVKQQIMGQLPAFRVTESEAFSHCGVDFAGPFTCKCVGHRTTSNFKVYIALFICLACRAVHIEVVSSLTTEAFLDALKRFISRRGLPKVILTDNGRNFVGAKNYLNLNSDKLMQYASSEGIHWSFIPPRAPNHGGLWEAAIKSAKYHMIRVTKGRVLSFEEYQTLFTQIEGIMNSRPLCYRKAGDQSIVPITPAHLAVGRAILTNLDHGVERHTGISRFYFLREQIVRSFWQAWKGDYLSSLQTRNKWTRENQNLSIGDIVLLKEDNQPPSIWPLGIILHVYPDQEGRVRVADVKTSEGVYRRTIARLVLLNANEP</sequence>
<dbReference type="Pfam" id="PF18701">
    <property type="entry name" value="DUF5641"/>
    <property type="match status" value="1"/>
</dbReference>
<feature type="domain" description="Integrase catalytic" evidence="1">
    <location>
        <begin position="852"/>
        <end position="1046"/>
    </location>
</feature>
<dbReference type="InterPro" id="IPR040676">
    <property type="entry name" value="DUF5641"/>
</dbReference>
<name>A0A023EZ22_TRIIF</name>
<dbReference type="Gene3D" id="3.30.420.10">
    <property type="entry name" value="Ribonuclease H-like superfamily/Ribonuclease H"/>
    <property type="match status" value="1"/>
</dbReference>
<dbReference type="InterPro" id="IPR001584">
    <property type="entry name" value="Integrase_cat-core"/>
</dbReference>